<proteinExistence type="predicted"/>
<protein>
    <submittedName>
        <fullName evidence="1">Transcriptional regulator</fullName>
    </submittedName>
</protein>
<dbReference type="EMBL" id="CP063845">
    <property type="protein sequence ID" value="UFP95187.1"/>
    <property type="molecule type" value="Genomic_DNA"/>
</dbReference>
<reference evidence="1 2" key="1">
    <citation type="journal article" date="2021" name="Genome Biol. Evol.">
        <title>Complete Genome Sequencing of a Novel Gloeobacter Species from a Waterfall Cave in Mexico.</title>
        <authorList>
            <person name="Saw J.H."/>
            <person name="Cardona T."/>
            <person name="Montejano G."/>
        </authorList>
    </citation>
    <scope>NUCLEOTIDE SEQUENCE [LARGE SCALE GENOMIC DNA]</scope>
    <source>
        <strain evidence="1">MG652769</strain>
    </source>
</reference>
<evidence type="ECO:0000313" key="1">
    <source>
        <dbReference type="EMBL" id="UFP95187.1"/>
    </source>
</evidence>
<dbReference type="RefSeq" id="WP_230842397.1">
    <property type="nucleotide sequence ID" value="NZ_CP063845.1"/>
</dbReference>
<accession>A0ABY3PNE1</accession>
<evidence type="ECO:0000313" key="2">
    <source>
        <dbReference type="Proteomes" id="UP001054846"/>
    </source>
</evidence>
<organism evidence="1 2">
    <name type="scientific">Gloeobacter morelensis MG652769</name>
    <dbReference type="NCBI Taxonomy" id="2781736"/>
    <lineage>
        <taxon>Bacteria</taxon>
        <taxon>Bacillati</taxon>
        <taxon>Cyanobacteriota</taxon>
        <taxon>Cyanophyceae</taxon>
        <taxon>Gloeobacterales</taxon>
        <taxon>Gloeobacteraceae</taxon>
        <taxon>Gloeobacter</taxon>
        <taxon>Gloeobacter morelensis</taxon>
    </lineage>
</organism>
<name>A0ABY3PNE1_9CYAN</name>
<sequence length="171" mass="19282">MRALERQGLVEQVSPGVWRDLRVEPSIHHSLVEPAFRAPQGVVCLLSALQFHGLTTQQPSVVWFAIANKAQPPKTVETRLRPIRMSEASLSAGVEIHQIEAIPVRIFCPAKTVADCFKFRNQVGLDVALEALRDCYRRRRASVADLLHYARICRVARVMQPYLETIIELSS</sequence>
<keyword evidence="2" id="KW-1185">Reference proteome</keyword>
<gene>
    <name evidence="1" type="ORF">ISF26_02750</name>
</gene>
<dbReference type="Proteomes" id="UP001054846">
    <property type="component" value="Chromosome"/>
</dbReference>